<accession>A0A4C1X854</accession>
<dbReference type="Proteomes" id="UP000299102">
    <property type="component" value="Unassembled WGS sequence"/>
</dbReference>
<dbReference type="EMBL" id="BGZK01000734">
    <property type="protein sequence ID" value="GBP58435.1"/>
    <property type="molecule type" value="Genomic_DNA"/>
</dbReference>
<keyword evidence="3" id="KW-1185">Reference proteome</keyword>
<protein>
    <submittedName>
        <fullName evidence="2">Uncharacterized protein</fullName>
    </submittedName>
</protein>
<evidence type="ECO:0000313" key="3">
    <source>
        <dbReference type="Proteomes" id="UP000299102"/>
    </source>
</evidence>
<dbReference type="AlphaFoldDB" id="A0A4C1X854"/>
<name>A0A4C1X854_EUMVA</name>
<feature type="region of interest" description="Disordered" evidence="1">
    <location>
        <begin position="219"/>
        <end position="259"/>
    </location>
</feature>
<feature type="compositionally biased region" description="Polar residues" evidence="1">
    <location>
        <begin position="244"/>
        <end position="253"/>
    </location>
</feature>
<comment type="caution">
    <text evidence="2">The sequence shown here is derived from an EMBL/GenBank/DDBJ whole genome shotgun (WGS) entry which is preliminary data.</text>
</comment>
<gene>
    <name evidence="2" type="ORF">EVAR_39125_1</name>
</gene>
<organism evidence="2 3">
    <name type="scientific">Eumeta variegata</name>
    <name type="common">Bagworm moth</name>
    <name type="synonym">Eumeta japonica</name>
    <dbReference type="NCBI Taxonomy" id="151549"/>
    <lineage>
        <taxon>Eukaryota</taxon>
        <taxon>Metazoa</taxon>
        <taxon>Ecdysozoa</taxon>
        <taxon>Arthropoda</taxon>
        <taxon>Hexapoda</taxon>
        <taxon>Insecta</taxon>
        <taxon>Pterygota</taxon>
        <taxon>Neoptera</taxon>
        <taxon>Endopterygota</taxon>
        <taxon>Lepidoptera</taxon>
        <taxon>Glossata</taxon>
        <taxon>Ditrysia</taxon>
        <taxon>Tineoidea</taxon>
        <taxon>Psychidae</taxon>
        <taxon>Oiketicinae</taxon>
        <taxon>Eumeta</taxon>
    </lineage>
</organism>
<sequence length="259" mass="28880">MRLVTSDDGRYIHEFPHLHVIRSRAARGRAAPPGGRVSDIYDFRIENENVVEPRWDGRQRSPYVLMQGSARRPRACAHPRVHRRHPGSCTTFRKYAGSFKKVELKPKLPPRADERAAGPSANTICIVKRRAFCSSGICLETNRRLDPDYYDSSSIIATEAVTAAQILTGRHRRGAGGAQAGRAGAAARTLTTTVHSFPGRASNEDSGWRASFVTRRHRGRPDFKRFPRQRIGSAVGRRGRSPRSKVSTPYPSKTSKELP</sequence>
<evidence type="ECO:0000256" key="1">
    <source>
        <dbReference type="SAM" id="MobiDB-lite"/>
    </source>
</evidence>
<evidence type="ECO:0000313" key="2">
    <source>
        <dbReference type="EMBL" id="GBP58435.1"/>
    </source>
</evidence>
<reference evidence="2 3" key="1">
    <citation type="journal article" date="2019" name="Commun. Biol.">
        <title>The bagworm genome reveals a unique fibroin gene that provides high tensile strength.</title>
        <authorList>
            <person name="Kono N."/>
            <person name="Nakamura H."/>
            <person name="Ohtoshi R."/>
            <person name="Tomita M."/>
            <person name="Numata K."/>
            <person name="Arakawa K."/>
        </authorList>
    </citation>
    <scope>NUCLEOTIDE SEQUENCE [LARGE SCALE GENOMIC DNA]</scope>
</reference>
<proteinExistence type="predicted"/>